<dbReference type="PROSITE" id="PS50977">
    <property type="entry name" value="HTH_TETR_2"/>
    <property type="match status" value="1"/>
</dbReference>
<gene>
    <name evidence="4" type="ORF">D7I47_03965</name>
</gene>
<dbReference type="RefSeq" id="WP_120761845.1">
    <property type="nucleotide sequence ID" value="NZ_CP032630.1"/>
</dbReference>
<dbReference type="KEGG" id="lyd:D7I47_03965"/>
<reference evidence="5" key="1">
    <citation type="submission" date="2018-09" db="EMBL/GenBank/DDBJ databases">
        <title>Genome sequencing of strain 2DFWR-13.</title>
        <authorList>
            <person name="Heo J."/>
            <person name="Kim S.-J."/>
            <person name="Kwon S.-W."/>
        </authorList>
    </citation>
    <scope>NUCLEOTIDE SEQUENCE [LARGE SCALE GENOMIC DNA]</scope>
    <source>
        <strain evidence="5">2DFWR-13</strain>
    </source>
</reference>
<name>A0A387B1V6_9MICO</name>
<dbReference type="InterPro" id="IPR050109">
    <property type="entry name" value="HTH-type_TetR-like_transc_reg"/>
</dbReference>
<dbReference type="GO" id="GO:0000976">
    <property type="term" value="F:transcription cis-regulatory region binding"/>
    <property type="evidence" value="ECO:0007669"/>
    <property type="project" value="TreeGrafter"/>
</dbReference>
<organism evidence="4 5">
    <name type="scientific">Protaetiibacter intestinalis</name>
    <dbReference type="NCBI Taxonomy" id="2419774"/>
    <lineage>
        <taxon>Bacteria</taxon>
        <taxon>Bacillati</taxon>
        <taxon>Actinomycetota</taxon>
        <taxon>Actinomycetes</taxon>
        <taxon>Micrococcales</taxon>
        <taxon>Microbacteriaceae</taxon>
        <taxon>Protaetiibacter</taxon>
    </lineage>
</organism>
<dbReference type="InterPro" id="IPR001647">
    <property type="entry name" value="HTH_TetR"/>
</dbReference>
<dbReference type="SUPFAM" id="SSF48498">
    <property type="entry name" value="Tetracyclin repressor-like, C-terminal domain"/>
    <property type="match status" value="1"/>
</dbReference>
<dbReference type="OrthoDB" id="5242433at2"/>
<feature type="DNA-binding region" description="H-T-H motif" evidence="2">
    <location>
        <begin position="31"/>
        <end position="50"/>
    </location>
</feature>
<evidence type="ECO:0000256" key="1">
    <source>
        <dbReference type="ARBA" id="ARBA00023125"/>
    </source>
</evidence>
<dbReference type="AlphaFoldDB" id="A0A387B1V6"/>
<dbReference type="InterPro" id="IPR009057">
    <property type="entry name" value="Homeodomain-like_sf"/>
</dbReference>
<keyword evidence="5" id="KW-1185">Reference proteome</keyword>
<keyword evidence="1 2" id="KW-0238">DNA-binding</keyword>
<dbReference type="Pfam" id="PF00440">
    <property type="entry name" value="TetR_N"/>
    <property type="match status" value="1"/>
</dbReference>
<dbReference type="Gene3D" id="1.10.357.10">
    <property type="entry name" value="Tetracycline Repressor, domain 2"/>
    <property type="match status" value="1"/>
</dbReference>
<dbReference type="PANTHER" id="PTHR30055:SF226">
    <property type="entry name" value="HTH-TYPE TRANSCRIPTIONAL REGULATOR PKSA"/>
    <property type="match status" value="1"/>
</dbReference>
<accession>A0A387B1V6</accession>
<dbReference type="GO" id="GO:0003700">
    <property type="term" value="F:DNA-binding transcription factor activity"/>
    <property type="evidence" value="ECO:0007669"/>
    <property type="project" value="TreeGrafter"/>
</dbReference>
<evidence type="ECO:0000256" key="2">
    <source>
        <dbReference type="PROSITE-ProRule" id="PRU00335"/>
    </source>
</evidence>
<dbReference type="SUPFAM" id="SSF46689">
    <property type="entry name" value="Homeodomain-like"/>
    <property type="match status" value="1"/>
</dbReference>
<feature type="domain" description="HTH tetR-type" evidence="3">
    <location>
        <begin position="8"/>
        <end position="68"/>
    </location>
</feature>
<dbReference type="InterPro" id="IPR036271">
    <property type="entry name" value="Tet_transcr_reg_TetR-rel_C_sf"/>
</dbReference>
<sequence length="199" mass="21802">MNRRMSYEDRRQALVQAAIRVIARGGVPAATTRAIVAEARMPLGAFHYVFASRDELLSEVVRTITDGERIAAELALPAGVPVQDAVEAALVSYLELLIADPDRELALTELSLHGLRHDPALARRQHELYFLEMEAVLGQLAERCGVRWSEPLPELARRLIVVTEGLTGTWLADRDTDAARAVIRSVASWVAGSAERVAA</sequence>
<evidence type="ECO:0000259" key="3">
    <source>
        <dbReference type="PROSITE" id="PS50977"/>
    </source>
</evidence>
<evidence type="ECO:0000313" key="5">
    <source>
        <dbReference type="Proteomes" id="UP000278886"/>
    </source>
</evidence>
<evidence type="ECO:0000313" key="4">
    <source>
        <dbReference type="EMBL" id="AYF97494.1"/>
    </source>
</evidence>
<protein>
    <submittedName>
        <fullName evidence="4">TetR family transcriptional regulator</fullName>
    </submittedName>
</protein>
<dbReference type="EMBL" id="CP032630">
    <property type="protein sequence ID" value="AYF97494.1"/>
    <property type="molecule type" value="Genomic_DNA"/>
</dbReference>
<dbReference type="PANTHER" id="PTHR30055">
    <property type="entry name" value="HTH-TYPE TRANSCRIPTIONAL REGULATOR RUTR"/>
    <property type="match status" value="1"/>
</dbReference>
<dbReference type="Proteomes" id="UP000278886">
    <property type="component" value="Chromosome"/>
</dbReference>
<proteinExistence type="predicted"/>